<sequence>MTPHPPEPVLGKVPPFLNWRRVTTVAFICAVLSALLGLSWDRWIPLILRVFLIGFVALVVFTTLERWPKKLPSWLPRWVLQVTGVAACILPCTLSIYLLTTQAGAPPFWEDSERLNGFFMVTVTGLLIGPWVALAALVRQKDALARHQALTFEVQRIDLERQALDAKLQLLQRQVAPHFLFNTLANVQALIEVQSPQAPALMRNLIAYFRAAVPRLNDASTTLDEEVALTQAYLELMHMRMPDRLSYTFDVQIGSEEKIHCPSLALLTLVENAVKHGIDPCEDGGRIDIRAWSTDTHWYLAVEDTGAGLDASQPGLGTGLSTLRDRLRLAFGEQARLTLAGRAPHGTVAEIVLPRGRPS</sequence>
<keyword evidence="1" id="KW-1133">Transmembrane helix</keyword>
<protein>
    <submittedName>
        <fullName evidence="3">Sensor histidine kinase</fullName>
    </submittedName>
</protein>
<dbReference type="InterPro" id="IPR010559">
    <property type="entry name" value="Sig_transdc_His_kin_internal"/>
</dbReference>
<reference evidence="3 4" key="1">
    <citation type="submission" date="2016-08" db="EMBL/GenBank/DDBJ databases">
        <title>Evolution of the type three secretion system and type three effector repertoires in Xanthomonas.</title>
        <authorList>
            <person name="Merda D."/>
            <person name="Briand M."/>
            <person name="Bosis E."/>
            <person name="Rousseau C."/>
            <person name="Portier P."/>
            <person name="Jacques M.-A."/>
            <person name="Fischer-Le Saux M."/>
        </authorList>
    </citation>
    <scope>NUCLEOTIDE SEQUENCE [LARGE SCALE GENOMIC DNA]</scope>
    <source>
        <strain evidence="3 4">CFBP 4691</strain>
    </source>
</reference>
<dbReference type="InterPro" id="IPR003594">
    <property type="entry name" value="HATPase_dom"/>
</dbReference>
<dbReference type="InterPro" id="IPR036890">
    <property type="entry name" value="HATPase_C_sf"/>
</dbReference>
<dbReference type="Proteomes" id="UP000239898">
    <property type="component" value="Unassembled WGS sequence"/>
</dbReference>
<dbReference type="PANTHER" id="PTHR34220:SF9">
    <property type="entry name" value="SIGNAL TRANSDUCTION HISTIDINE KINASE INTERNAL REGION DOMAIN-CONTAINING PROTEIN"/>
    <property type="match status" value="1"/>
</dbReference>
<accession>A0A2S6ZH57</accession>
<feature type="domain" description="Histidine kinase/HSP90-like ATPase" evidence="2">
    <location>
        <begin position="261"/>
        <end position="357"/>
    </location>
</feature>
<evidence type="ECO:0000256" key="1">
    <source>
        <dbReference type="SAM" id="Phobius"/>
    </source>
</evidence>
<dbReference type="GO" id="GO:0016020">
    <property type="term" value="C:membrane"/>
    <property type="evidence" value="ECO:0007669"/>
    <property type="project" value="InterPro"/>
</dbReference>
<evidence type="ECO:0000259" key="2">
    <source>
        <dbReference type="SMART" id="SM00387"/>
    </source>
</evidence>
<keyword evidence="4" id="KW-1185">Reference proteome</keyword>
<dbReference type="EMBL" id="MIGX01000026">
    <property type="protein sequence ID" value="PPT91480.1"/>
    <property type="molecule type" value="Genomic_DNA"/>
</dbReference>
<dbReference type="InterPro" id="IPR050640">
    <property type="entry name" value="Bact_2-comp_sensor_kinase"/>
</dbReference>
<keyword evidence="1" id="KW-0472">Membrane</keyword>
<feature type="transmembrane region" description="Helical" evidence="1">
    <location>
        <begin position="118"/>
        <end position="138"/>
    </location>
</feature>
<dbReference type="PANTHER" id="PTHR34220">
    <property type="entry name" value="SENSOR HISTIDINE KINASE YPDA"/>
    <property type="match status" value="1"/>
</dbReference>
<feature type="transmembrane region" description="Helical" evidence="1">
    <location>
        <begin position="46"/>
        <end position="66"/>
    </location>
</feature>
<dbReference type="GO" id="GO:0000155">
    <property type="term" value="F:phosphorelay sensor kinase activity"/>
    <property type="evidence" value="ECO:0007669"/>
    <property type="project" value="InterPro"/>
</dbReference>
<dbReference type="AlphaFoldDB" id="A0A2S6ZH57"/>
<organism evidence="3 4">
    <name type="scientific">Xanthomonas theicola</name>
    <dbReference type="NCBI Taxonomy" id="56464"/>
    <lineage>
        <taxon>Bacteria</taxon>
        <taxon>Pseudomonadati</taxon>
        <taxon>Pseudomonadota</taxon>
        <taxon>Gammaproteobacteria</taxon>
        <taxon>Lysobacterales</taxon>
        <taxon>Lysobacteraceae</taxon>
        <taxon>Xanthomonas</taxon>
    </lineage>
</organism>
<dbReference type="Pfam" id="PF06580">
    <property type="entry name" value="His_kinase"/>
    <property type="match status" value="1"/>
</dbReference>
<dbReference type="Gene3D" id="3.30.565.10">
    <property type="entry name" value="Histidine kinase-like ATPase, C-terminal domain"/>
    <property type="match status" value="1"/>
</dbReference>
<feature type="transmembrane region" description="Helical" evidence="1">
    <location>
        <begin position="22"/>
        <end position="40"/>
    </location>
</feature>
<keyword evidence="3" id="KW-0808">Transferase</keyword>
<feature type="transmembrane region" description="Helical" evidence="1">
    <location>
        <begin position="78"/>
        <end position="98"/>
    </location>
</feature>
<proteinExistence type="predicted"/>
<keyword evidence="1" id="KW-0812">Transmembrane</keyword>
<comment type="caution">
    <text evidence="3">The sequence shown here is derived from an EMBL/GenBank/DDBJ whole genome shotgun (WGS) entry which is preliminary data.</text>
</comment>
<evidence type="ECO:0000313" key="3">
    <source>
        <dbReference type="EMBL" id="PPT91480.1"/>
    </source>
</evidence>
<dbReference type="OrthoDB" id="2514702at2"/>
<keyword evidence="3" id="KW-0418">Kinase</keyword>
<gene>
    <name evidence="3" type="ORF">XthCFBP4691_07600</name>
</gene>
<dbReference type="SUPFAM" id="SSF55874">
    <property type="entry name" value="ATPase domain of HSP90 chaperone/DNA topoisomerase II/histidine kinase"/>
    <property type="match status" value="1"/>
</dbReference>
<dbReference type="Pfam" id="PF02518">
    <property type="entry name" value="HATPase_c"/>
    <property type="match status" value="1"/>
</dbReference>
<dbReference type="SMART" id="SM00387">
    <property type="entry name" value="HATPase_c"/>
    <property type="match status" value="1"/>
</dbReference>
<name>A0A2S6ZH57_9XANT</name>
<evidence type="ECO:0000313" key="4">
    <source>
        <dbReference type="Proteomes" id="UP000239898"/>
    </source>
</evidence>